<dbReference type="AlphaFoldDB" id="A0A6A4S3I5"/>
<reference evidence="1 2" key="1">
    <citation type="submission" date="2019-06" db="EMBL/GenBank/DDBJ databases">
        <title>Draft genomes of female and male turbot (Scophthalmus maximus).</title>
        <authorList>
            <person name="Xu H."/>
            <person name="Xu X.-W."/>
            <person name="Shao C."/>
            <person name="Chen S."/>
        </authorList>
    </citation>
    <scope>NUCLEOTIDE SEQUENCE [LARGE SCALE GENOMIC DNA]</scope>
    <source>
        <strain evidence="1">Ysfricsl-2016a</strain>
        <tissue evidence="1">Blood</tissue>
    </source>
</reference>
<evidence type="ECO:0000313" key="2">
    <source>
        <dbReference type="Proteomes" id="UP000438429"/>
    </source>
</evidence>
<evidence type="ECO:0000313" key="1">
    <source>
        <dbReference type="EMBL" id="KAF0026728.1"/>
    </source>
</evidence>
<name>A0A6A4S3I5_SCOMX</name>
<dbReference type="EMBL" id="VEVO01000019">
    <property type="protein sequence ID" value="KAF0026728.1"/>
    <property type="molecule type" value="Genomic_DNA"/>
</dbReference>
<comment type="caution">
    <text evidence="1">The sequence shown here is derived from an EMBL/GenBank/DDBJ whole genome shotgun (WGS) entry which is preliminary data.</text>
</comment>
<organism evidence="1 2">
    <name type="scientific">Scophthalmus maximus</name>
    <name type="common">Turbot</name>
    <name type="synonym">Psetta maxima</name>
    <dbReference type="NCBI Taxonomy" id="52904"/>
    <lineage>
        <taxon>Eukaryota</taxon>
        <taxon>Metazoa</taxon>
        <taxon>Chordata</taxon>
        <taxon>Craniata</taxon>
        <taxon>Vertebrata</taxon>
        <taxon>Euteleostomi</taxon>
        <taxon>Actinopterygii</taxon>
        <taxon>Neopterygii</taxon>
        <taxon>Teleostei</taxon>
        <taxon>Neoteleostei</taxon>
        <taxon>Acanthomorphata</taxon>
        <taxon>Carangaria</taxon>
        <taxon>Pleuronectiformes</taxon>
        <taxon>Pleuronectoidei</taxon>
        <taxon>Scophthalmidae</taxon>
        <taxon>Scophthalmus</taxon>
    </lineage>
</organism>
<accession>A0A6A4S3I5</accession>
<protein>
    <submittedName>
        <fullName evidence="1">Uncharacterized protein</fullName>
    </submittedName>
</protein>
<proteinExistence type="predicted"/>
<sequence length="261" mass="28193">MSGQLTKPSPNHGHQHVEYRGWWDLNAPFMEEKQRESVRVDLSAIAAFDSRVSAPRKCRYSICGVNTHTVPLVPFQEPHAGSGLSQAAAAAAASPPTLRPATNAPRRHDLFVSFGPNPTRPDRHFPAAACRRSGPRTPAPSLPIETPLRHSRASGAPLLFRPTPVLNVTTREQQKTNLMHTVGSAAHTQPPDSTPGPFTSVHRGERPVRRLVAFFAFVLVACVEFQCDHISGVVVAPPFVSSTAAPLIKADGTVSQLHVAL</sequence>
<gene>
    <name evidence="1" type="ORF">F2P81_021465</name>
</gene>
<dbReference type="Proteomes" id="UP000438429">
    <property type="component" value="Unassembled WGS sequence"/>
</dbReference>